<gene>
    <name evidence="5" type="ORF">G3I59_14020</name>
</gene>
<protein>
    <submittedName>
        <fullName evidence="5">CoA ester lyase</fullName>
    </submittedName>
</protein>
<evidence type="ECO:0000256" key="2">
    <source>
        <dbReference type="ARBA" id="ARBA00022723"/>
    </source>
</evidence>
<reference evidence="5 6" key="1">
    <citation type="submission" date="2020-01" db="EMBL/GenBank/DDBJ databases">
        <title>Insect and environment-associated Actinomycetes.</title>
        <authorList>
            <person name="Currrie C."/>
            <person name="Chevrette M."/>
            <person name="Carlson C."/>
            <person name="Stubbendieck R."/>
            <person name="Wendt-Pienkowski E."/>
        </authorList>
    </citation>
    <scope>NUCLEOTIDE SEQUENCE [LARGE SCALE GENOMIC DNA]</scope>
    <source>
        <strain evidence="5 6">SID8386</strain>
    </source>
</reference>
<dbReference type="RefSeq" id="WP_067594645.1">
    <property type="nucleotide sequence ID" value="NZ_JAAGNC010000075.1"/>
</dbReference>
<name>A0ABX0BTM1_9PSEU</name>
<evidence type="ECO:0000313" key="6">
    <source>
        <dbReference type="Proteomes" id="UP000470404"/>
    </source>
</evidence>
<comment type="caution">
    <text evidence="5">The sequence shown here is derived from an EMBL/GenBank/DDBJ whole genome shotgun (WGS) entry which is preliminary data.</text>
</comment>
<dbReference type="Gene3D" id="3.20.20.60">
    <property type="entry name" value="Phosphoenolpyruvate-binding domains"/>
    <property type="match status" value="1"/>
</dbReference>
<dbReference type="EMBL" id="JAAGNC010000075">
    <property type="protein sequence ID" value="NEC56672.1"/>
    <property type="molecule type" value="Genomic_DNA"/>
</dbReference>
<dbReference type="InterPro" id="IPR015813">
    <property type="entry name" value="Pyrv/PenolPyrv_kinase-like_dom"/>
</dbReference>
<proteinExistence type="predicted"/>
<keyword evidence="5" id="KW-0456">Lyase</keyword>
<dbReference type="PANTHER" id="PTHR32308">
    <property type="entry name" value="LYASE BETA SUBUNIT, PUTATIVE (AFU_ORTHOLOGUE AFUA_4G13030)-RELATED"/>
    <property type="match status" value="1"/>
</dbReference>
<evidence type="ECO:0000259" key="4">
    <source>
        <dbReference type="Pfam" id="PF03328"/>
    </source>
</evidence>
<keyword evidence="3" id="KW-0460">Magnesium</keyword>
<dbReference type="InterPro" id="IPR011206">
    <property type="entry name" value="Citrate_lyase_beta/mcl1/mcl2"/>
</dbReference>
<feature type="domain" description="HpcH/HpaI aldolase/citrate lyase" evidence="4">
    <location>
        <begin position="12"/>
        <end position="215"/>
    </location>
</feature>
<keyword evidence="6" id="KW-1185">Reference proteome</keyword>
<evidence type="ECO:0000313" key="5">
    <source>
        <dbReference type="EMBL" id="NEC56672.1"/>
    </source>
</evidence>
<evidence type="ECO:0000256" key="1">
    <source>
        <dbReference type="ARBA" id="ARBA00001946"/>
    </source>
</evidence>
<dbReference type="Proteomes" id="UP000470404">
    <property type="component" value="Unassembled WGS sequence"/>
</dbReference>
<dbReference type="GO" id="GO:0016829">
    <property type="term" value="F:lyase activity"/>
    <property type="evidence" value="ECO:0007669"/>
    <property type="project" value="UniProtKB-KW"/>
</dbReference>
<dbReference type="InterPro" id="IPR040442">
    <property type="entry name" value="Pyrv_kinase-like_dom_sf"/>
</dbReference>
<dbReference type="InterPro" id="IPR005000">
    <property type="entry name" value="Aldolase/citrate-lyase_domain"/>
</dbReference>
<organism evidence="5 6">
    <name type="scientific">Amycolatopsis rubida</name>
    <dbReference type="NCBI Taxonomy" id="112413"/>
    <lineage>
        <taxon>Bacteria</taxon>
        <taxon>Bacillati</taxon>
        <taxon>Actinomycetota</taxon>
        <taxon>Actinomycetes</taxon>
        <taxon>Pseudonocardiales</taxon>
        <taxon>Pseudonocardiaceae</taxon>
        <taxon>Amycolatopsis</taxon>
    </lineage>
</organism>
<sequence>MPLEFETLTHARTLLSVPGHRPDRFGKAAVSGADAVMLDLEDAVGPELKPVARANVDRWLGEGGAGLVRINDSSTPWYDEDVAMLAGHRAPVLLPKASDGEQVVRLLERLAPGTDVMVLLETGSGILDARAICSVPGVARAMFGNVDLAAAMGIDHADRGALAPARSQVVLASMAARLAPPMDGLTTAVHDEQELQRDVDHAAALGFTGKLCIHPCQVPAVNASYAPSASDLRWARDVVASAGNGSVTVVDGQLVAKPVVDKARRILAGQARP</sequence>
<dbReference type="PIRSF" id="PIRSF015582">
    <property type="entry name" value="Cit_lyase_B"/>
    <property type="match status" value="1"/>
</dbReference>
<keyword evidence="2" id="KW-0479">Metal-binding</keyword>
<evidence type="ECO:0000256" key="3">
    <source>
        <dbReference type="ARBA" id="ARBA00022842"/>
    </source>
</evidence>
<accession>A0ABX0BTM1</accession>
<dbReference type="PANTHER" id="PTHR32308:SF10">
    <property type="entry name" value="CITRATE LYASE SUBUNIT BETA"/>
    <property type="match status" value="1"/>
</dbReference>
<dbReference type="Pfam" id="PF03328">
    <property type="entry name" value="HpcH_HpaI"/>
    <property type="match status" value="1"/>
</dbReference>
<comment type="cofactor">
    <cofactor evidence="1">
        <name>Mg(2+)</name>
        <dbReference type="ChEBI" id="CHEBI:18420"/>
    </cofactor>
</comment>
<dbReference type="SUPFAM" id="SSF51621">
    <property type="entry name" value="Phosphoenolpyruvate/pyruvate domain"/>
    <property type="match status" value="1"/>
</dbReference>